<comment type="caution">
    <text evidence="2">The sequence shown here is derived from an EMBL/GenBank/DDBJ whole genome shotgun (WGS) entry which is preliminary data.</text>
</comment>
<proteinExistence type="predicted"/>
<feature type="domain" description="Glyoxalase-like" evidence="1">
    <location>
        <begin position="3"/>
        <end position="70"/>
    </location>
</feature>
<reference evidence="2 3" key="1">
    <citation type="submission" date="2018-07" db="EMBL/GenBank/DDBJ databases">
        <title>Genomic Encyclopedia of Type Strains, Phase III (KMG-III): the genomes of soil and plant-associated and newly described type strains.</title>
        <authorList>
            <person name="Whitman W."/>
        </authorList>
    </citation>
    <scope>NUCLEOTIDE SEQUENCE [LARGE SCALE GENOMIC DNA]</scope>
    <source>
        <strain evidence="2 3">CECT 8488</strain>
    </source>
</reference>
<dbReference type="Gene3D" id="3.10.180.10">
    <property type="entry name" value="2,3-Dihydroxybiphenyl 1,2-Dioxygenase, domain 1"/>
    <property type="match status" value="1"/>
</dbReference>
<dbReference type="AlphaFoldDB" id="A0A3D9HNC3"/>
<evidence type="ECO:0000313" key="3">
    <source>
        <dbReference type="Proteomes" id="UP000256845"/>
    </source>
</evidence>
<keyword evidence="3" id="KW-1185">Reference proteome</keyword>
<evidence type="ECO:0000259" key="1">
    <source>
        <dbReference type="Pfam" id="PF13468"/>
    </source>
</evidence>
<accession>A0A3D9HNC3</accession>
<organism evidence="2 3">
    <name type="scientific">Aestuariispira insulae</name>
    <dbReference type="NCBI Taxonomy" id="1461337"/>
    <lineage>
        <taxon>Bacteria</taxon>
        <taxon>Pseudomonadati</taxon>
        <taxon>Pseudomonadota</taxon>
        <taxon>Alphaproteobacteria</taxon>
        <taxon>Rhodospirillales</taxon>
        <taxon>Kiloniellaceae</taxon>
        <taxon>Aestuariispira</taxon>
    </lineage>
</organism>
<evidence type="ECO:0000313" key="2">
    <source>
        <dbReference type="EMBL" id="RED50979.1"/>
    </source>
</evidence>
<dbReference type="Proteomes" id="UP000256845">
    <property type="component" value="Unassembled WGS sequence"/>
</dbReference>
<dbReference type="Pfam" id="PF13468">
    <property type="entry name" value="Glyoxalase_3"/>
    <property type="match status" value="1"/>
</dbReference>
<sequence>MELDHIFVWVSPGAPEVRYLEKLGLVSGGGRDHPGQGTSNKNFFFGNAYLELLFVNELDKITSPAVLETRLHERAQWQSNGASPFGIAYRGRGNALDKDLPVSCWGYEAPYGLTIPVAELSRDIQQPFLFRSPGTERPDQWDRDVPLQKNSLTLRDIVLELPDTMQAAADLRHLAEQGLLTLKEGAAAHRLIVGIGAEGCPTDRWLSLPDFTWVEEREPV</sequence>
<gene>
    <name evidence="2" type="ORF">DFP90_104252</name>
</gene>
<dbReference type="InterPro" id="IPR025870">
    <property type="entry name" value="Glyoxalase-like_dom"/>
</dbReference>
<dbReference type="RefSeq" id="WP_218044658.1">
    <property type="nucleotide sequence ID" value="NZ_QRDW01000004.1"/>
</dbReference>
<name>A0A3D9HNC3_9PROT</name>
<protein>
    <submittedName>
        <fullName evidence="2">Glyoxalase-like protein</fullName>
    </submittedName>
</protein>
<dbReference type="EMBL" id="QRDW01000004">
    <property type="protein sequence ID" value="RED50979.1"/>
    <property type="molecule type" value="Genomic_DNA"/>
</dbReference>
<dbReference type="InterPro" id="IPR029068">
    <property type="entry name" value="Glyas_Bleomycin-R_OHBP_Dase"/>
</dbReference>